<dbReference type="InterPro" id="IPR011006">
    <property type="entry name" value="CheY-like_superfamily"/>
</dbReference>
<keyword evidence="5" id="KW-1185">Reference proteome</keyword>
<reference evidence="5" key="1">
    <citation type="submission" date="2018-09" db="EMBL/GenBank/DDBJ databases">
        <authorList>
            <person name="Livingstone P.G."/>
            <person name="Whitworth D.E."/>
        </authorList>
    </citation>
    <scope>NUCLEOTIDE SEQUENCE [LARGE SCALE GENOMIC DNA]</scope>
    <source>
        <strain evidence="5">AB050A</strain>
    </source>
</reference>
<dbReference type="PROSITE" id="PS50110">
    <property type="entry name" value="RESPONSE_REGULATORY"/>
    <property type="match status" value="1"/>
</dbReference>
<organism evidence="4 5">
    <name type="scientific">Corallococcus aberystwythensis</name>
    <dbReference type="NCBI Taxonomy" id="2316722"/>
    <lineage>
        <taxon>Bacteria</taxon>
        <taxon>Pseudomonadati</taxon>
        <taxon>Myxococcota</taxon>
        <taxon>Myxococcia</taxon>
        <taxon>Myxococcales</taxon>
        <taxon>Cystobacterineae</taxon>
        <taxon>Myxococcaceae</taxon>
        <taxon>Corallococcus</taxon>
    </lineage>
</organism>
<dbReference type="GO" id="GO:0000160">
    <property type="term" value="P:phosphorelay signal transduction system"/>
    <property type="evidence" value="ECO:0007669"/>
    <property type="project" value="InterPro"/>
</dbReference>
<dbReference type="PANTHER" id="PTHR44591:SF3">
    <property type="entry name" value="RESPONSE REGULATORY DOMAIN-CONTAINING PROTEIN"/>
    <property type="match status" value="1"/>
</dbReference>
<dbReference type="PANTHER" id="PTHR44591">
    <property type="entry name" value="STRESS RESPONSE REGULATOR PROTEIN 1"/>
    <property type="match status" value="1"/>
</dbReference>
<proteinExistence type="predicted"/>
<dbReference type="AlphaFoldDB" id="A0A3A8PLU1"/>
<dbReference type="Proteomes" id="UP000267003">
    <property type="component" value="Unassembled WGS sequence"/>
</dbReference>
<sequence length="162" mass="17409">MAEGKLKALVVDDDPLVLDLVERSISRYGFDVVTTRAALGVANLLRTEQPDIVLLDVNIPTLSGDRILGVVRQYAGPDTLFILYSSMDESKLRELVRASGADGYIPKGVTGPELALKLSGLHHKRMANRPTPPAVSVDTVLPRDVPAPQSQSTTAHVSVASR</sequence>
<dbReference type="OrthoDB" id="5511264at2"/>
<dbReference type="InterPro" id="IPR001789">
    <property type="entry name" value="Sig_transdc_resp-reg_receiver"/>
</dbReference>
<dbReference type="SMART" id="SM00448">
    <property type="entry name" value="REC"/>
    <property type="match status" value="1"/>
</dbReference>
<dbReference type="Pfam" id="PF00072">
    <property type="entry name" value="Response_reg"/>
    <property type="match status" value="1"/>
</dbReference>
<dbReference type="EMBL" id="RAWK01000293">
    <property type="protein sequence ID" value="RKH56190.1"/>
    <property type="molecule type" value="Genomic_DNA"/>
</dbReference>
<feature type="domain" description="Response regulatory" evidence="3">
    <location>
        <begin position="7"/>
        <end position="122"/>
    </location>
</feature>
<feature type="modified residue" description="4-aspartylphosphate" evidence="2">
    <location>
        <position position="56"/>
    </location>
</feature>
<dbReference type="CDD" id="cd00156">
    <property type="entry name" value="REC"/>
    <property type="match status" value="1"/>
</dbReference>
<name>A0A3A8PLU1_9BACT</name>
<dbReference type="SUPFAM" id="SSF52172">
    <property type="entry name" value="CheY-like"/>
    <property type="match status" value="1"/>
</dbReference>
<evidence type="ECO:0000313" key="5">
    <source>
        <dbReference type="Proteomes" id="UP000267003"/>
    </source>
</evidence>
<protein>
    <submittedName>
        <fullName evidence="4">Response regulator</fullName>
    </submittedName>
</protein>
<keyword evidence="1 2" id="KW-0597">Phosphoprotein</keyword>
<comment type="caution">
    <text evidence="4">The sequence shown here is derived from an EMBL/GenBank/DDBJ whole genome shotgun (WGS) entry which is preliminary data.</text>
</comment>
<gene>
    <name evidence="4" type="ORF">D7W81_34550</name>
</gene>
<evidence type="ECO:0000259" key="3">
    <source>
        <dbReference type="PROSITE" id="PS50110"/>
    </source>
</evidence>
<evidence type="ECO:0000256" key="2">
    <source>
        <dbReference type="PROSITE-ProRule" id="PRU00169"/>
    </source>
</evidence>
<dbReference type="InterPro" id="IPR050595">
    <property type="entry name" value="Bact_response_regulator"/>
</dbReference>
<accession>A0A3A8PLU1</accession>
<evidence type="ECO:0000313" key="4">
    <source>
        <dbReference type="EMBL" id="RKH56190.1"/>
    </source>
</evidence>
<dbReference type="Gene3D" id="3.40.50.2300">
    <property type="match status" value="1"/>
</dbReference>
<evidence type="ECO:0000256" key="1">
    <source>
        <dbReference type="ARBA" id="ARBA00022553"/>
    </source>
</evidence>